<sequence length="106" mass="12699">MVNRFQWVRLDPDKNGGNNVDFSNLFFSPCKLIFTNRLLELKVKQGFVLHDHYYELETEYRSAYPIILFDNEREIRDVNYISELKKVLDAIFATFTSHILYDDNKE</sequence>
<evidence type="ECO:0000313" key="2">
    <source>
        <dbReference type="Proteomes" id="UP001501126"/>
    </source>
</evidence>
<keyword evidence="2" id="KW-1185">Reference proteome</keyword>
<dbReference type="EMBL" id="BAAAFH010000003">
    <property type="protein sequence ID" value="GAA0874370.1"/>
    <property type="molecule type" value="Genomic_DNA"/>
</dbReference>
<organism evidence="1 2">
    <name type="scientific">Wandonia haliotis</name>
    <dbReference type="NCBI Taxonomy" id="574963"/>
    <lineage>
        <taxon>Bacteria</taxon>
        <taxon>Pseudomonadati</taxon>
        <taxon>Bacteroidota</taxon>
        <taxon>Flavobacteriia</taxon>
        <taxon>Flavobacteriales</taxon>
        <taxon>Crocinitomicaceae</taxon>
        <taxon>Wandonia</taxon>
    </lineage>
</organism>
<protein>
    <submittedName>
        <fullName evidence="1">Uncharacterized protein</fullName>
    </submittedName>
</protein>
<gene>
    <name evidence="1" type="ORF">GCM10009118_07780</name>
</gene>
<reference evidence="1 2" key="1">
    <citation type="journal article" date="2019" name="Int. J. Syst. Evol. Microbiol.">
        <title>The Global Catalogue of Microorganisms (GCM) 10K type strain sequencing project: providing services to taxonomists for standard genome sequencing and annotation.</title>
        <authorList>
            <consortium name="The Broad Institute Genomics Platform"/>
            <consortium name="The Broad Institute Genome Sequencing Center for Infectious Disease"/>
            <person name="Wu L."/>
            <person name="Ma J."/>
        </authorList>
    </citation>
    <scope>NUCLEOTIDE SEQUENCE [LARGE SCALE GENOMIC DNA]</scope>
    <source>
        <strain evidence="1 2">JCM 16083</strain>
    </source>
</reference>
<accession>A0ABN1MM91</accession>
<comment type="caution">
    <text evidence="1">The sequence shown here is derived from an EMBL/GenBank/DDBJ whole genome shotgun (WGS) entry which is preliminary data.</text>
</comment>
<proteinExistence type="predicted"/>
<dbReference type="Proteomes" id="UP001501126">
    <property type="component" value="Unassembled WGS sequence"/>
</dbReference>
<name>A0ABN1MM91_9FLAO</name>
<evidence type="ECO:0000313" key="1">
    <source>
        <dbReference type="EMBL" id="GAA0874370.1"/>
    </source>
</evidence>